<name>A0AAV8A2P5_9EUKA</name>
<evidence type="ECO:0000313" key="8">
    <source>
        <dbReference type="Proteomes" id="UP001146793"/>
    </source>
</evidence>
<dbReference type="EMBL" id="JANTQA010000015">
    <property type="protein sequence ID" value="KAJ3447666.1"/>
    <property type="molecule type" value="Genomic_DNA"/>
</dbReference>
<feature type="transmembrane region" description="Helical" evidence="5">
    <location>
        <begin position="46"/>
        <end position="66"/>
    </location>
</feature>
<evidence type="ECO:0000256" key="5">
    <source>
        <dbReference type="SAM" id="Phobius"/>
    </source>
</evidence>
<feature type="transmembrane region" description="Helical" evidence="5">
    <location>
        <begin position="87"/>
        <end position="106"/>
    </location>
</feature>
<evidence type="ECO:0000256" key="4">
    <source>
        <dbReference type="ARBA" id="ARBA00023136"/>
    </source>
</evidence>
<evidence type="ECO:0000256" key="2">
    <source>
        <dbReference type="ARBA" id="ARBA00022692"/>
    </source>
</evidence>
<dbReference type="PANTHER" id="PTHR11132">
    <property type="entry name" value="SOLUTE CARRIER FAMILY 35"/>
    <property type="match status" value="1"/>
</dbReference>
<feature type="transmembrane region" description="Helical" evidence="5">
    <location>
        <begin position="270"/>
        <end position="288"/>
    </location>
</feature>
<keyword evidence="2 5" id="KW-0812">Transmembrane</keyword>
<keyword evidence="3 5" id="KW-1133">Transmembrane helix</keyword>
<dbReference type="InterPro" id="IPR004853">
    <property type="entry name" value="Sugar_P_trans_dom"/>
</dbReference>
<proteinExistence type="predicted"/>
<feature type="transmembrane region" description="Helical" evidence="5">
    <location>
        <begin position="203"/>
        <end position="221"/>
    </location>
</feature>
<feature type="transmembrane region" description="Helical" evidence="5">
    <location>
        <begin position="112"/>
        <end position="133"/>
    </location>
</feature>
<evidence type="ECO:0000256" key="1">
    <source>
        <dbReference type="ARBA" id="ARBA00004141"/>
    </source>
</evidence>
<dbReference type="Proteomes" id="UP001146793">
    <property type="component" value="Unassembled WGS sequence"/>
</dbReference>
<dbReference type="InterPro" id="IPR050186">
    <property type="entry name" value="TPT_transporter"/>
</dbReference>
<comment type="caution">
    <text evidence="7">The sequence shown here is derived from an EMBL/GenBank/DDBJ whole genome shotgun (WGS) entry which is preliminary data.</text>
</comment>
<feature type="transmembrane region" description="Helical" evidence="5">
    <location>
        <begin position="12"/>
        <end position="34"/>
    </location>
</feature>
<evidence type="ECO:0000313" key="7">
    <source>
        <dbReference type="EMBL" id="KAJ3447666.1"/>
    </source>
</evidence>
<feature type="transmembrane region" description="Helical" evidence="5">
    <location>
        <begin position="164"/>
        <end position="182"/>
    </location>
</feature>
<dbReference type="AlphaFoldDB" id="A0AAV8A2P5"/>
<feature type="domain" description="Sugar phosphate transporter" evidence="6">
    <location>
        <begin position="16"/>
        <end position="310"/>
    </location>
</feature>
<dbReference type="Pfam" id="PF03151">
    <property type="entry name" value="TPT"/>
    <property type="match status" value="1"/>
</dbReference>
<evidence type="ECO:0000256" key="3">
    <source>
        <dbReference type="ARBA" id="ARBA00022989"/>
    </source>
</evidence>
<dbReference type="GO" id="GO:0016020">
    <property type="term" value="C:membrane"/>
    <property type="evidence" value="ECO:0007669"/>
    <property type="project" value="UniProtKB-SubCell"/>
</dbReference>
<protein>
    <submittedName>
        <fullName evidence="7">Nucleotide sugar transporter family</fullName>
    </submittedName>
</protein>
<feature type="transmembrane region" description="Helical" evidence="5">
    <location>
        <begin position="294"/>
        <end position="312"/>
    </location>
</feature>
<reference evidence="7" key="1">
    <citation type="submission" date="2022-08" db="EMBL/GenBank/DDBJ databases">
        <title>Novel sulphate-reducing endosymbionts in the free-living metamonad Anaeramoeba.</title>
        <authorList>
            <person name="Jerlstrom-Hultqvist J."/>
            <person name="Cepicka I."/>
            <person name="Gallot-Lavallee L."/>
            <person name="Salas-Leiva D."/>
            <person name="Curtis B.A."/>
            <person name="Zahonova K."/>
            <person name="Pipaliya S."/>
            <person name="Dacks J."/>
            <person name="Roger A.J."/>
        </authorList>
    </citation>
    <scope>NUCLEOTIDE SEQUENCE</scope>
    <source>
        <strain evidence="7">Busselton2</strain>
    </source>
</reference>
<feature type="transmembrane region" description="Helical" evidence="5">
    <location>
        <begin position="233"/>
        <end position="258"/>
    </location>
</feature>
<keyword evidence="7" id="KW-0762">Sugar transport</keyword>
<organism evidence="7 8">
    <name type="scientific">Anaeramoeba flamelloides</name>
    <dbReference type="NCBI Taxonomy" id="1746091"/>
    <lineage>
        <taxon>Eukaryota</taxon>
        <taxon>Metamonada</taxon>
        <taxon>Anaeramoebidae</taxon>
        <taxon>Anaeramoeba</taxon>
    </lineage>
</organism>
<keyword evidence="4 5" id="KW-0472">Membrane</keyword>
<comment type="subcellular location">
    <subcellularLocation>
        <location evidence="1">Membrane</location>
        <topology evidence="1">Multi-pass membrane protein</topology>
    </subcellularLocation>
</comment>
<keyword evidence="7" id="KW-0813">Transport</keyword>
<feature type="transmembrane region" description="Helical" evidence="5">
    <location>
        <begin position="140"/>
        <end position="158"/>
    </location>
</feature>
<gene>
    <name evidence="7" type="ORF">M0812_00138</name>
</gene>
<sequence length="336" mass="38492">MNKGKKQNNNLTIAGCITFYCTISISMVFMNKFLLSNSEEKPSPFLMTWIQILGTVFICWVMGEINKKHETLIKMPPYEFKLERVKQILPVTLVFISMIINGNYCLQHVRASFFMIARSLHILFTVTFSYRLFHIMPSRNVLSACIVVTIGYIIGNVGEIDFTWKGLIFGVLASIFSAAYPISIKLKLNKPNQKVPLFTKEELMMYNNSLSAIILIPFLLFTGDLKPEKIRLFLTFQFAGKLFFSIFLSFLMSFAMVLQIKNVSPLTHMIVGSFKGAIQTILAGLLWSNKFTGLNLFGNFLTIFGSFLYSFFTDKEKREKNNNELPTIVMNKKRDI</sequence>
<evidence type="ECO:0000259" key="6">
    <source>
        <dbReference type="Pfam" id="PF03151"/>
    </source>
</evidence>
<accession>A0AAV8A2P5</accession>